<dbReference type="EMBL" id="JBHTAJ010000061">
    <property type="protein sequence ID" value="MFC7183164.1"/>
    <property type="molecule type" value="Genomic_DNA"/>
</dbReference>
<comment type="caution">
    <text evidence="7">The sequence shown here is derived from an EMBL/GenBank/DDBJ whole genome shotgun (WGS) entry which is preliminary data.</text>
</comment>
<dbReference type="PANTHER" id="PTHR43649">
    <property type="entry name" value="ARABINOSE-BINDING PROTEIN-RELATED"/>
    <property type="match status" value="1"/>
</dbReference>
<dbReference type="InterPro" id="IPR050490">
    <property type="entry name" value="Bact_solute-bd_prot1"/>
</dbReference>
<keyword evidence="2 6" id="KW-0732">Signal</keyword>
<feature type="chain" id="PRO_5045181952" evidence="6">
    <location>
        <begin position="25"/>
        <end position="439"/>
    </location>
</feature>
<keyword evidence="4" id="KW-0564">Palmitate</keyword>
<dbReference type="Proteomes" id="UP001596435">
    <property type="component" value="Unassembled WGS sequence"/>
</dbReference>
<keyword evidence="8" id="KW-1185">Reference proteome</keyword>
<dbReference type="PROSITE" id="PS51257">
    <property type="entry name" value="PROKAR_LIPOPROTEIN"/>
    <property type="match status" value="1"/>
</dbReference>
<keyword evidence="1" id="KW-1003">Cell membrane</keyword>
<dbReference type="InterPro" id="IPR006059">
    <property type="entry name" value="SBP"/>
</dbReference>
<feature type="signal peptide" evidence="6">
    <location>
        <begin position="1"/>
        <end position="24"/>
    </location>
</feature>
<evidence type="ECO:0000256" key="4">
    <source>
        <dbReference type="ARBA" id="ARBA00023139"/>
    </source>
</evidence>
<keyword evidence="3" id="KW-0472">Membrane</keyword>
<sequence>MPSSRGIRLAVTTVTLALATSACGLGSSGSSPGADAASPTGKVGGTITLETLQLKPTFTDYMTGVIAAYEKDHPGTKVNWVDIPFQGAQEKLTADAAAGALPDVVNLNPQFAQALEAKDLFIDMDKGASDVKSAYVPGAWDAFKVPGKDGSFALPWYLTSEVTMYNKDLFTKAGLDPQKPPASFDELLADGAKLSAAGKGSFFGIHPALENRFITDLAKQGVPLLDASGKKWTFNTPDAAAYLQKLVDAYKGGVYPQDSLTQNHSKENEAYQAGRIGLLPSGPNFLAVIKKNAAAIAANTGVGPQITGASGATNMSVMGLLVPKASKNQATAMDFAKYLSDAQNQLAFSKIVTILPSTLSSLKDPYFSTDGDGSPESKARKISAAQIATAKNLVPVQYDSRVTAAVIGKVQLALQGKLTPQQALDQAVAEADKISGATG</sequence>
<dbReference type="CDD" id="cd13585">
    <property type="entry name" value="PBP2_TMBP_like"/>
    <property type="match status" value="1"/>
</dbReference>
<protein>
    <submittedName>
        <fullName evidence="7">ABC transporter substrate-binding protein</fullName>
    </submittedName>
</protein>
<dbReference type="PANTHER" id="PTHR43649:SF33">
    <property type="entry name" value="POLYGALACTURONAN_RHAMNOGALACTURONAN-BINDING PROTEIN YTCQ"/>
    <property type="match status" value="1"/>
</dbReference>
<evidence type="ECO:0000256" key="1">
    <source>
        <dbReference type="ARBA" id="ARBA00022475"/>
    </source>
</evidence>
<dbReference type="Pfam" id="PF01547">
    <property type="entry name" value="SBP_bac_1"/>
    <property type="match status" value="1"/>
</dbReference>
<evidence type="ECO:0000313" key="8">
    <source>
        <dbReference type="Proteomes" id="UP001596435"/>
    </source>
</evidence>
<evidence type="ECO:0000256" key="5">
    <source>
        <dbReference type="ARBA" id="ARBA00023288"/>
    </source>
</evidence>
<accession>A0ABW2G4D1</accession>
<dbReference type="Gene3D" id="3.40.190.10">
    <property type="entry name" value="Periplasmic binding protein-like II"/>
    <property type="match status" value="1"/>
</dbReference>
<evidence type="ECO:0000313" key="7">
    <source>
        <dbReference type="EMBL" id="MFC7183164.1"/>
    </source>
</evidence>
<keyword evidence="5" id="KW-0449">Lipoprotein</keyword>
<evidence type="ECO:0000256" key="6">
    <source>
        <dbReference type="SAM" id="SignalP"/>
    </source>
</evidence>
<proteinExistence type="predicted"/>
<organism evidence="7 8">
    <name type="scientific">Kitasatospora paranensis</name>
    <dbReference type="NCBI Taxonomy" id="258053"/>
    <lineage>
        <taxon>Bacteria</taxon>
        <taxon>Bacillati</taxon>
        <taxon>Actinomycetota</taxon>
        <taxon>Actinomycetes</taxon>
        <taxon>Kitasatosporales</taxon>
        <taxon>Streptomycetaceae</taxon>
        <taxon>Kitasatospora</taxon>
    </lineage>
</organism>
<dbReference type="SUPFAM" id="SSF53850">
    <property type="entry name" value="Periplasmic binding protein-like II"/>
    <property type="match status" value="1"/>
</dbReference>
<reference evidence="8" key="1">
    <citation type="journal article" date="2019" name="Int. J. Syst. Evol. Microbiol.">
        <title>The Global Catalogue of Microorganisms (GCM) 10K type strain sequencing project: providing services to taxonomists for standard genome sequencing and annotation.</title>
        <authorList>
            <consortium name="The Broad Institute Genomics Platform"/>
            <consortium name="The Broad Institute Genome Sequencing Center for Infectious Disease"/>
            <person name="Wu L."/>
            <person name="Ma J."/>
        </authorList>
    </citation>
    <scope>NUCLEOTIDE SEQUENCE [LARGE SCALE GENOMIC DNA]</scope>
    <source>
        <strain evidence="8">CGMCC 1.12859</strain>
    </source>
</reference>
<gene>
    <name evidence="7" type="ORF">ACFQMG_26820</name>
</gene>
<dbReference type="RefSeq" id="WP_380232229.1">
    <property type="nucleotide sequence ID" value="NZ_JBHSVH010000002.1"/>
</dbReference>
<evidence type="ECO:0000256" key="3">
    <source>
        <dbReference type="ARBA" id="ARBA00023136"/>
    </source>
</evidence>
<name>A0ABW2G4D1_9ACTN</name>
<evidence type="ECO:0000256" key="2">
    <source>
        <dbReference type="ARBA" id="ARBA00022729"/>
    </source>
</evidence>